<evidence type="ECO:0000313" key="1">
    <source>
        <dbReference type="EMBL" id="MEN2792028.1"/>
    </source>
</evidence>
<evidence type="ECO:0008006" key="3">
    <source>
        <dbReference type="Google" id="ProtNLM"/>
    </source>
</evidence>
<dbReference type="Proteomes" id="UP001419910">
    <property type="component" value="Unassembled WGS sequence"/>
</dbReference>
<dbReference type="EMBL" id="JBDIME010000022">
    <property type="protein sequence ID" value="MEN2792028.1"/>
    <property type="molecule type" value="Genomic_DNA"/>
</dbReference>
<name>A0ABU9Y891_9SPHN</name>
<proteinExistence type="predicted"/>
<protein>
    <recommendedName>
        <fullName evidence="3">Growth inhibitor PemK</fullName>
    </recommendedName>
</protein>
<accession>A0ABU9Y891</accession>
<organism evidence="1 2">
    <name type="scientific">Sphingomonas oligophenolica</name>
    <dbReference type="NCBI Taxonomy" id="301154"/>
    <lineage>
        <taxon>Bacteria</taxon>
        <taxon>Pseudomonadati</taxon>
        <taxon>Pseudomonadota</taxon>
        <taxon>Alphaproteobacteria</taxon>
        <taxon>Sphingomonadales</taxon>
        <taxon>Sphingomonadaceae</taxon>
        <taxon>Sphingomonas</taxon>
    </lineage>
</organism>
<comment type="caution">
    <text evidence="1">The sequence shown here is derived from an EMBL/GenBank/DDBJ whole genome shotgun (WGS) entry which is preliminary data.</text>
</comment>
<sequence length="111" mass="12319">MVVVISRKIVDDGTELLVVPITTQQPRHPADGFEVPTRVKAHLGLDAERCWIMVTELNRFLWPGPDVRLVGRGPAATPFYGYIPQQLFDSVLAAILARAKSGRVAITKRSR</sequence>
<gene>
    <name evidence="1" type="ORF">ABC974_20535</name>
</gene>
<evidence type="ECO:0000313" key="2">
    <source>
        <dbReference type="Proteomes" id="UP001419910"/>
    </source>
</evidence>
<reference evidence="1 2" key="1">
    <citation type="submission" date="2024-05" db="EMBL/GenBank/DDBJ databases">
        <authorList>
            <person name="Liu Q."/>
            <person name="Xin Y.-H."/>
        </authorList>
    </citation>
    <scope>NUCLEOTIDE SEQUENCE [LARGE SCALE GENOMIC DNA]</scope>
    <source>
        <strain evidence="1 2">CGMCC 1.10181</strain>
    </source>
</reference>
<keyword evidence="2" id="KW-1185">Reference proteome</keyword>
<dbReference type="RefSeq" id="WP_343889787.1">
    <property type="nucleotide sequence ID" value="NZ_BAAAEH010000024.1"/>
</dbReference>